<evidence type="ECO:0000313" key="3">
    <source>
        <dbReference type="Proteomes" id="UP001221142"/>
    </source>
</evidence>
<feature type="chain" id="PRO_5042126266" evidence="1">
    <location>
        <begin position="24"/>
        <end position="144"/>
    </location>
</feature>
<dbReference type="PROSITE" id="PS51257">
    <property type="entry name" value="PROKAR_LIPOPROTEIN"/>
    <property type="match status" value="1"/>
</dbReference>
<gene>
    <name evidence="2" type="ORF">FB45DRAFT_864670</name>
</gene>
<dbReference type="Proteomes" id="UP001221142">
    <property type="component" value="Unassembled WGS sequence"/>
</dbReference>
<accession>A0AAD7C1B2</accession>
<keyword evidence="3" id="KW-1185">Reference proteome</keyword>
<comment type="caution">
    <text evidence="2">The sequence shown here is derived from an EMBL/GenBank/DDBJ whole genome shotgun (WGS) entry which is preliminary data.</text>
</comment>
<name>A0AAD7C1B2_9AGAR</name>
<sequence>MHFRASLMFLLGVAITIVLPASAQGCNPTTYSCQSADDYCTKQSVNLAARKEGLGVALRFAGGCYTFSEGLQSIWHKAIHKAIPTAASLEESGSVLYNYLIQGGLYFSSWSPLRSSSPRPLAPSGPALQRRIPMSGTSAVAVFA</sequence>
<reference evidence="2" key="1">
    <citation type="submission" date="2023-03" db="EMBL/GenBank/DDBJ databases">
        <title>Massive genome expansion in bonnet fungi (Mycena s.s.) driven by repeated elements and novel gene families across ecological guilds.</title>
        <authorList>
            <consortium name="Lawrence Berkeley National Laboratory"/>
            <person name="Harder C.B."/>
            <person name="Miyauchi S."/>
            <person name="Viragh M."/>
            <person name="Kuo A."/>
            <person name="Thoen E."/>
            <person name="Andreopoulos B."/>
            <person name="Lu D."/>
            <person name="Skrede I."/>
            <person name="Drula E."/>
            <person name="Henrissat B."/>
            <person name="Morin E."/>
            <person name="Kohler A."/>
            <person name="Barry K."/>
            <person name="LaButti K."/>
            <person name="Morin E."/>
            <person name="Salamov A."/>
            <person name="Lipzen A."/>
            <person name="Mereny Z."/>
            <person name="Hegedus B."/>
            <person name="Baldrian P."/>
            <person name="Stursova M."/>
            <person name="Weitz H."/>
            <person name="Taylor A."/>
            <person name="Grigoriev I.V."/>
            <person name="Nagy L.G."/>
            <person name="Martin F."/>
            <person name="Kauserud H."/>
        </authorList>
    </citation>
    <scope>NUCLEOTIDE SEQUENCE</scope>
    <source>
        <strain evidence="2">9284</strain>
    </source>
</reference>
<organism evidence="2 3">
    <name type="scientific">Roridomyces roridus</name>
    <dbReference type="NCBI Taxonomy" id="1738132"/>
    <lineage>
        <taxon>Eukaryota</taxon>
        <taxon>Fungi</taxon>
        <taxon>Dikarya</taxon>
        <taxon>Basidiomycota</taxon>
        <taxon>Agaricomycotina</taxon>
        <taxon>Agaricomycetes</taxon>
        <taxon>Agaricomycetidae</taxon>
        <taxon>Agaricales</taxon>
        <taxon>Marasmiineae</taxon>
        <taxon>Mycenaceae</taxon>
        <taxon>Roridomyces</taxon>
    </lineage>
</organism>
<feature type="signal peptide" evidence="1">
    <location>
        <begin position="1"/>
        <end position="23"/>
    </location>
</feature>
<evidence type="ECO:0000256" key="1">
    <source>
        <dbReference type="SAM" id="SignalP"/>
    </source>
</evidence>
<evidence type="ECO:0000313" key="2">
    <source>
        <dbReference type="EMBL" id="KAJ7636649.1"/>
    </source>
</evidence>
<proteinExistence type="predicted"/>
<dbReference type="AlphaFoldDB" id="A0AAD7C1B2"/>
<protein>
    <submittedName>
        <fullName evidence="2">Uncharacterized protein</fullName>
    </submittedName>
</protein>
<dbReference type="EMBL" id="JARKIF010000006">
    <property type="protein sequence ID" value="KAJ7636649.1"/>
    <property type="molecule type" value="Genomic_DNA"/>
</dbReference>
<keyword evidence="1" id="KW-0732">Signal</keyword>